<dbReference type="Gene3D" id="1.10.260.40">
    <property type="entry name" value="lambda repressor-like DNA-binding domains"/>
    <property type="match status" value="1"/>
</dbReference>
<name>A0ABN1ND26_9PSEU</name>
<dbReference type="PANTHER" id="PTHR46797">
    <property type="entry name" value="HTH-TYPE TRANSCRIPTIONAL REGULATOR"/>
    <property type="match status" value="1"/>
</dbReference>
<evidence type="ECO:0000313" key="4">
    <source>
        <dbReference type="Proteomes" id="UP001499967"/>
    </source>
</evidence>
<dbReference type="CDD" id="cd02209">
    <property type="entry name" value="cupin_XRE_C"/>
    <property type="match status" value="1"/>
</dbReference>
<dbReference type="PROSITE" id="PS50943">
    <property type="entry name" value="HTH_CROC1"/>
    <property type="match status" value="1"/>
</dbReference>
<feature type="domain" description="HTH cro/C1-type" evidence="2">
    <location>
        <begin position="21"/>
        <end position="76"/>
    </location>
</feature>
<protein>
    <submittedName>
        <fullName evidence="3">XRE family transcriptional regulator</fullName>
    </submittedName>
</protein>
<dbReference type="SUPFAM" id="SSF51182">
    <property type="entry name" value="RmlC-like cupins"/>
    <property type="match status" value="1"/>
</dbReference>
<evidence type="ECO:0000259" key="2">
    <source>
        <dbReference type="PROSITE" id="PS50943"/>
    </source>
</evidence>
<dbReference type="CDD" id="cd00093">
    <property type="entry name" value="HTH_XRE"/>
    <property type="match status" value="1"/>
</dbReference>
<dbReference type="InterPro" id="IPR001387">
    <property type="entry name" value="Cro/C1-type_HTH"/>
</dbReference>
<dbReference type="RefSeq" id="WP_343946031.1">
    <property type="nucleotide sequence ID" value="NZ_BAAAHP010000243.1"/>
</dbReference>
<dbReference type="InterPro" id="IPR013096">
    <property type="entry name" value="Cupin_2"/>
</dbReference>
<reference evidence="3 4" key="1">
    <citation type="journal article" date="2019" name="Int. J. Syst. Evol. Microbiol.">
        <title>The Global Catalogue of Microorganisms (GCM) 10K type strain sequencing project: providing services to taxonomists for standard genome sequencing and annotation.</title>
        <authorList>
            <consortium name="The Broad Institute Genomics Platform"/>
            <consortium name="The Broad Institute Genome Sequencing Center for Infectious Disease"/>
            <person name="Wu L."/>
            <person name="Ma J."/>
        </authorList>
    </citation>
    <scope>NUCLEOTIDE SEQUENCE [LARGE SCALE GENOMIC DNA]</scope>
    <source>
        <strain evidence="3 4">JCM 11117</strain>
    </source>
</reference>
<dbReference type="SUPFAM" id="SSF47413">
    <property type="entry name" value="lambda repressor-like DNA-binding domains"/>
    <property type="match status" value="1"/>
</dbReference>
<dbReference type="InterPro" id="IPR014710">
    <property type="entry name" value="RmlC-like_jellyroll"/>
</dbReference>
<dbReference type="SMART" id="SM00530">
    <property type="entry name" value="HTH_XRE"/>
    <property type="match status" value="1"/>
</dbReference>
<organism evidence="3 4">
    <name type="scientific">Pseudonocardia zijingensis</name>
    <dbReference type="NCBI Taxonomy" id="153376"/>
    <lineage>
        <taxon>Bacteria</taxon>
        <taxon>Bacillati</taxon>
        <taxon>Actinomycetota</taxon>
        <taxon>Actinomycetes</taxon>
        <taxon>Pseudonocardiales</taxon>
        <taxon>Pseudonocardiaceae</taxon>
        <taxon>Pseudonocardia</taxon>
    </lineage>
</organism>
<keyword evidence="4" id="KW-1185">Reference proteome</keyword>
<accession>A0ABN1ND26</accession>
<comment type="caution">
    <text evidence="3">The sequence shown here is derived from an EMBL/GenBank/DDBJ whole genome shotgun (WGS) entry which is preliminary data.</text>
</comment>
<sequence>MTDGQRDAGEAAMMAAIGSSVRRARRRSGMSTRELAQRASLSQPFLSNIENGRSSPSVATLYKLAGALGIGATDLLPPSVDEGIVVVRAGEGVPAGMDETPGVAQSALLAGAPGRLMEARRAVIEPGQPAGSWFDHAGEDFLHVLEGVVRVEFGTGRTEELSEGDSIWHEGSVPHRWRVGPDVGATLLLVTARVPG</sequence>
<dbReference type="Proteomes" id="UP001499967">
    <property type="component" value="Unassembled WGS sequence"/>
</dbReference>
<evidence type="ECO:0000313" key="3">
    <source>
        <dbReference type="EMBL" id="GAA0902481.1"/>
    </source>
</evidence>
<dbReference type="InterPro" id="IPR011051">
    <property type="entry name" value="RmlC_Cupin_sf"/>
</dbReference>
<keyword evidence="1" id="KW-0238">DNA-binding</keyword>
<dbReference type="EMBL" id="BAAAHP010000243">
    <property type="protein sequence ID" value="GAA0902481.1"/>
    <property type="molecule type" value="Genomic_DNA"/>
</dbReference>
<dbReference type="Pfam" id="PF01381">
    <property type="entry name" value="HTH_3"/>
    <property type="match status" value="1"/>
</dbReference>
<dbReference type="PANTHER" id="PTHR46797:SF1">
    <property type="entry name" value="METHYLPHOSPHONATE SYNTHASE"/>
    <property type="match status" value="1"/>
</dbReference>
<evidence type="ECO:0000256" key="1">
    <source>
        <dbReference type="ARBA" id="ARBA00023125"/>
    </source>
</evidence>
<dbReference type="InterPro" id="IPR050807">
    <property type="entry name" value="TransReg_Diox_bact_type"/>
</dbReference>
<dbReference type="Gene3D" id="2.60.120.10">
    <property type="entry name" value="Jelly Rolls"/>
    <property type="match status" value="1"/>
</dbReference>
<gene>
    <name evidence="3" type="ORF">GCM10009559_69710</name>
</gene>
<dbReference type="InterPro" id="IPR010982">
    <property type="entry name" value="Lambda_DNA-bd_dom_sf"/>
</dbReference>
<dbReference type="Pfam" id="PF07883">
    <property type="entry name" value="Cupin_2"/>
    <property type="match status" value="1"/>
</dbReference>
<proteinExistence type="predicted"/>